<proteinExistence type="predicted"/>
<evidence type="ECO:0000313" key="2">
    <source>
        <dbReference type="WBParaSite" id="PSAMB.scaffold3258size19035.g20915.t1"/>
    </source>
</evidence>
<dbReference type="InterPro" id="IPR029357">
    <property type="entry name" value="SPATA7"/>
</dbReference>
<protein>
    <submittedName>
        <fullName evidence="2">Spermatogenesis associated 7</fullName>
    </submittedName>
</protein>
<dbReference type="GO" id="GO:0005930">
    <property type="term" value="C:axoneme"/>
    <property type="evidence" value="ECO:0007669"/>
    <property type="project" value="TreeGrafter"/>
</dbReference>
<reference evidence="2" key="1">
    <citation type="submission" date="2022-11" db="UniProtKB">
        <authorList>
            <consortium name="WormBaseParasite"/>
        </authorList>
    </citation>
    <scope>IDENTIFICATION</scope>
</reference>
<dbReference type="Pfam" id="PF15244">
    <property type="entry name" value="HSD3"/>
    <property type="match status" value="1"/>
</dbReference>
<dbReference type="GO" id="GO:0000226">
    <property type="term" value="P:microtubule cytoskeleton organization"/>
    <property type="evidence" value="ECO:0007669"/>
    <property type="project" value="TreeGrafter"/>
</dbReference>
<sequence>MDEVYDLQHLNGHFTRLWNQKTTIDNKTPRSFYLNPRSTHYIGKTAGRSKSADGRLKPSNLDLHRRVMSGNKKLDMRRTEFAPVDSLTGNLMARRYERRFLQSDIMEKNFYHFAQPERAFEPRTLLTNFTQPKIIKSRNYQPPVFLRRNRFFDAMNMKGKLNSTWNGHDQQKKKEDLWTASPEPVLARSLSPTASVFRDRISPNILKYSPRLSTTTTHRTRSALSRKSPHRKEDEELKYYQFVQEVTKDIIDRGVYSDRVLKNIIAHHMERRRNDLNMTRMRQLLMKLMDDLGVSQEGLFSTHAEKASHPENVHFNPELFVHEEE</sequence>
<dbReference type="WBParaSite" id="PSAMB.scaffold3258size19035.g20915.t1">
    <property type="protein sequence ID" value="PSAMB.scaffold3258size19035.g20915.t1"/>
    <property type="gene ID" value="PSAMB.scaffold3258size19035.g20915"/>
</dbReference>
<organism evidence="1 2">
    <name type="scientific">Plectus sambesii</name>
    <dbReference type="NCBI Taxonomy" id="2011161"/>
    <lineage>
        <taxon>Eukaryota</taxon>
        <taxon>Metazoa</taxon>
        <taxon>Ecdysozoa</taxon>
        <taxon>Nematoda</taxon>
        <taxon>Chromadorea</taxon>
        <taxon>Plectida</taxon>
        <taxon>Plectina</taxon>
        <taxon>Plectoidea</taxon>
        <taxon>Plectidae</taxon>
        <taxon>Plectus</taxon>
    </lineage>
</organism>
<keyword evidence="1" id="KW-1185">Reference proteome</keyword>
<evidence type="ECO:0000313" key="1">
    <source>
        <dbReference type="Proteomes" id="UP000887566"/>
    </source>
</evidence>
<dbReference type="AlphaFoldDB" id="A0A914W7U3"/>
<dbReference type="GO" id="GO:0036064">
    <property type="term" value="C:ciliary basal body"/>
    <property type="evidence" value="ECO:0007669"/>
    <property type="project" value="TreeGrafter"/>
</dbReference>
<accession>A0A914W7U3</accession>
<dbReference type="PANTHER" id="PTHR14917:SF4">
    <property type="entry name" value="SPERMATOGENESIS-ASSOCIATED 7"/>
    <property type="match status" value="1"/>
</dbReference>
<name>A0A914W7U3_9BILA</name>
<dbReference type="PANTHER" id="PTHR14917">
    <property type="entry name" value="SPERMATOGENESIS-ASSOCIATED PROTEIN 7"/>
    <property type="match status" value="1"/>
</dbReference>
<dbReference type="Proteomes" id="UP000887566">
    <property type="component" value="Unplaced"/>
</dbReference>